<sequence length="33" mass="3633">MHIAHRRRGELVSNLIVGFESVTETLCCATDSS</sequence>
<organism evidence="1">
    <name type="scientific">Anguilla anguilla</name>
    <name type="common">European freshwater eel</name>
    <name type="synonym">Muraena anguilla</name>
    <dbReference type="NCBI Taxonomy" id="7936"/>
    <lineage>
        <taxon>Eukaryota</taxon>
        <taxon>Metazoa</taxon>
        <taxon>Chordata</taxon>
        <taxon>Craniata</taxon>
        <taxon>Vertebrata</taxon>
        <taxon>Euteleostomi</taxon>
        <taxon>Actinopterygii</taxon>
        <taxon>Neopterygii</taxon>
        <taxon>Teleostei</taxon>
        <taxon>Anguilliformes</taxon>
        <taxon>Anguillidae</taxon>
        <taxon>Anguilla</taxon>
    </lineage>
</organism>
<reference evidence="1" key="1">
    <citation type="submission" date="2014-11" db="EMBL/GenBank/DDBJ databases">
        <authorList>
            <person name="Amaro Gonzalez C."/>
        </authorList>
    </citation>
    <scope>NUCLEOTIDE SEQUENCE</scope>
</reference>
<dbReference type="EMBL" id="GBXM01027409">
    <property type="protein sequence ID" value="JAH81168.1"/>
    <property type="molecule type" value="Transcribed_RNA"/>
</dbReference>
<dbReference type="AlphaFoldDB" id="A0A0E9VV79"/>
<name>A0A0E9VV79_ANGAN</name>
<proteinExistence type="predicted"/>
<protein>
    <submittedName>
        <fullName evidence="1">Uncharacterized protein</fullName>
    </submittedName>
</protein>
<reference evidence="1" key="2">
    <citation type="journal article" date="2015" name="Fish Shellfish Immunol.">
        <title>Early steps in the European eel (Anguilla anguilla)-Vibrio vulnificus interaction in the gills: Role of the RtxA13 toxin.</title>
        <authorList>
            <person name="Callol A."/>
            <person name="Pajuelo D."/>
            <person name="Ebbesson L."/>
            <person name="Teles M."/>
            <person name="MacKenzie S."/>
            <person name="Amaro C."/>
        </authorList>
    </citation>
    <scope>NUCLEOTIDE SEQUENCE</scope>
</reference>
<evidence type="ECO:0000313" key="1">
    <source>
        <dbReference type="EMBL" id="JAH81168.1"/>
    </source>
</evidence>
<dbReference type="EMBL" id="GBXM01026985">
    <property type="protein sequence ID" value="JAH81592.1"/>
    <property type="molecule type" value="Transcribed_RNA"/>
</dbReference>
<accession>A0A0E9VV79</accession>